<dbReference type="EMBL" id="QRAL01000035">
    <property type="protein sequence ID" value="RSU52221.1"/>
    <property type="molecule type" value="Genomic_DNA"/>
</dbReference>
<comment type="caution">
    <text evidence="2">The sequence shown here is derived from an EMBL/GenBank/DDBJ whole genome shotgun (WGS) entry which is preliminary data.</text>
</comment>
<evidence type="ECO:0000256" key="1">
    <source>
        <dbReference type="SAM" id="MobiDB-lite"/>
    </source>
</evidence>
<sequence>MWDNLLTIGLFVLIAWAVITSDGKYRGARTWSGDTPDEEGRRNTRTDSNYRGYDHWNNNRSDRGL</sequence>
<proteinExistence type="predicted"/>
<dbReference type="AlphaFoldDB" id="A0A430BKQ6"/>
<gene>
    <name evidence="2" type="ORF">DAH51_21600</name>
</gene>
<reference evidence="2 3" key="1">
    <citation type="submission" date="2018-07" db="EMBL/GenBank/DDBJ databases">
        <title>Genomic and Epidemiologic Investigation of an Indolent Hospital Outbreak.</title>
        <authorList>
            <person name="Johnson R.C."/>
            <person name="Deming C."/>
            <person name="Conlan S."/>
            <person name="Zellmer C.J."/>
            <person name="Michelin A.V."/>
            <person name="Lee-Lin S."/>
            <person name="Thomas P.J."/>
            <person name="Park M."/>
            <person name="Weingarten R.A."/>
            <person name="Less J."/>
            <person name="Dekker J.P."/>
            <person name="Frank K.M."/>
            <person name="Musser K.A."/>
            <person name="Mcquiston J.R."/>
            <person name="Henderson D.K."/>
            <person name="Lau A.F."/>
            <person name="Palmore T.N."/>
            <person name="Segre J.A."/>
        </authorList>
    </citation>
    <scope>NUCLEOTIDE SEQUENCE [LARGE SCALE GENOMIC DNA]</scope>
    <source>
        <strain evidence="2 3">SK-NIH.Env6_1116</strain>
    </source>
</reference>
<organism evidence="2 3">
    <name type="scientific">Sphingobium yanoikuyae</name>
    <name type="common">Sphingomonas yanoikuyae</name>
    <dbReference type="NCBI Taxonomy" id="13690"/>
    <lineage>
        <taxon>Bacteria</taxon>
        <taxon>Pseudomonadati</taxon>
        <taxon>Pseudomonadota</taxon>
        <taxon>Alphaproteobacteria</taxon>
        <taxon>Sphingomonadales</taxon>
        <taxon>Sphingomonadaceae</taxon>
        <taxon>Sphingobium</taxon>
    </lineage>
</organism>
<feature type="region of interest" description="Disordered" evidence="1">
    <location>
        <begin position="26"/>
        <end position="65"/>
    </location>
</feature>
<name>A0A430BKQ6_SPHYA</name>
<dbReference type="RefSeq" id="WP_125999650.1">
    <property type="nucleotide sequence ID" value="NZ_QRAL01000035.1"/>
</dbReference>
<evidence type="ECO:0000313" key="2">
    <source>
        <dbReference type="EMBL" id="RSU52221.1"/>
    </source>
</evidence>
<protein>
    <submittedName>
        <fullName evidence="2">Uncharacterized protein</fullName>
    </submittedName>
</protein>
<accession>A0A430BKQ6</accession>
<dbReference type="Proteomes" id="UP000287401">
    <property type="component" value="Unassembled WGS sequence"/>
</dbReference>
<evidence type="ECO:0000313" key="3">
    <source>
        <dbReference type="Proteomes" id="UP000287401"/>
    </source>
</evidence>